<feature type="binding site" evidence="9">
    <location>
        <begin position="267"/>
        <end position="272"/>
    </location>
    <ligand>
        <name>ATP</name>
        <dbReference type="ChEBI" id="CHEBI:30616"/>
    </ligand>
</feature>
<feature type="binding site" evidence="9">
    <location>
        <begin position="298"/>
        <end position="299"/>
    </location>
    <ligand>
        <name>ATP</name>
        <dbReference type="ChEBI" id="CHEBI:30616"/>
    </ligand>
</feature>
<dbReference type="eggNOG" id="COG0524">
    <property type="taxonomic scope" value="Bacteria"/>
</dbReference>
<gene>
    <name evidence="9 12" type="primary">rbsK</name>
    <name evidence="12" type="ordered locus">cauri_0577</name>
</gene>
<dbReference type="PANTHER" id="PTHR10584:SF166">
    <property type="entry name" value="RIBOKINASE"/>
    <property type="match status" value="1"/>
</dbReference>
<evidence type="ECO:0000256" key="8">
    <source>
        <dbReference type="ARBA" id="ARBA00023277"/>
    </source>
</evidence>
<evidence type="ECO:0000256" key="1">
    <source>
        <dbReference type="ARBA" id="ARBA00022679"/>
    </source>
</evidence>
<comment type="cofactor">
    <cofactor evidence="9">
        <name>Mg(2+)</name>
        <dbReference type="ChEBI" id="CHEBI:18420"/>
    </cofactor>
    <text evidence="9">Requires a divalent cation, most likely magnesium in vivo, as an electrophilic catalyst to aid phosphoryl group transfer. It is the chelate of the metal and the nucleotide that is the actual substrate.</text>
</comment>
<keyword evidence="9" id="KW-0963">Cytoplasm</keyword>
<accession>C3PEC0</accession>
<comment type="subunit">
    <text evidence="9">Homodimer.</text>
</comment>
<evidence type="ECO:0000313" key="13">
    <source>
        <dbReference type="Proteomes" id="UP000002077"/>
    </source>
</evidence>
<feature type="compositionally biased region" description="Polar residues" evidence="10">
    <location>
        <begin position="1"/>
        <end position="14"/>
    </location>
</feature>
<comment type="similarity">
    <text evidence="9">Belongs to the carbohydrate kinase PfkB family. Ribokinase subfamily.</text>
</comment>
<keyword evidence="1 9" id="KW-0808">Transferase</keyword>
<dbReference type="InterPro" id="IPR011877">
    <property type="entry name" value="Ribokinase"/>
</dbReference>
<feature type="binding site" evidence="9">
    <location>
        <position position="230"/>
    </location>
    <ligand>
        <name>ATP</name>
        <dbReference type="ChEBI" id="CHEBI:30616"/>
    </ligand>
</feature>
<feature type="binding site" evidence="9">
    <location>
        <begin position="89"/>
        <end position="93"/>
    </location>
    <ligand>
        <name>substrate</name>
    </ligand>
</feature>
<dbReference type="EC" id="2.7.1.15" evidence="9"/>
<comment type="caution">
    <text evidence="9">Lacks conserved residue(s) required for the propagation of feature annotation.</text>
</comment>
<evidence type="ECO:0000259" key="11">
    <source>
        <dbReference type="Pfam" id="PF00294"/>
    </source>
</evidence>
<evidence type="ECO:0000256" key="10">
    <source>
        <dbReference type="SAM" id="MobiDB-lite"/>
    </source>
</evidence>
<organism evidence="12 13">
    <name type="scientific">Corynebacterium aurimucosum (strain ATCC 700975 / DSM 44827 / CIP 107346 / CN-1)</name>
    <name type="common">Corynebacterium nigricans</name>
    <dbReference type="NCBI Taxonomy" id="548476"/>
    <lineage>
        <taxon>Bacteria</taxon>
        <taxon>Bacillati</taxon>
        <taxon>Actinomycetota</taxon>
        <taxon>Actinomycetes</taxon>
        <taxon>Mycobacteriales</taxon>
        <taxon>Corynebacteriaceae</taxon>
        <taxon>Corynebacterium</taxon>
    </lineage>
</organism>
<feature type="binding site" evidence="9">
    <location>
        <position position="299"/>
    </location>
    <ligand>
        <name>substrate</name>
    </ligand>
</feature>
<feature type="binding site" evidence="9">
    <location>
        <position position="189"/>
    </location>
    <ligand>
        <name>substrate</name>
    </ligand>
</feature>
<evidence type="ECO:0000256" key="9">
    <source>
        <dbReference type="HAMAP-Rule" id="MF_01987"/>
    </source>
</evidence>
<dbReference type="InterPro" id="IPR011611">
    <property type="entry name" value="PfkB_dom"/>
</dbReference>
<dbReference type="GO" id="GO:0046872">
    <property type="term" value="F:metal ion binding"/>
    <property type="evidence" value="ECO:0007669"/>
    <property type="project" value="UniProtKB-KW"/>
</dbReference>
<keyword evidence="5 9" id="KW-0067">ATP-binding</keyword>
<dbReference type="GO" id="GO:0005524">
    <property type="term" value="F:ATP binding"/>
    <property type="evidence" value="ECO:0007669"/>
    <property type="project" value="UniProtKB-UniRule"/>
</dbReference>
<dbReference type="EMBL" id="CP001601">
    <property type="protein sequence ID" value="ACP32174.1"/>
    <property type="molecule type" value="Genomic_DNA"/>
</dbReference>
<reference evidence="12 13" key="1">
    <citation type="journal article" date="2010" name="BMC Genomics">
        <title>Complete genome sequence and lifestyle of black-pigmented Corynebacterium aurimucosum ATCC 700975 (formerly C. nigricans CN-1) isolated from a vaginal swab of a woman with spontaneous abortion.</title>
        <authorList>
            <person name="Trost E."/>
            <person name="Gotker S."/>
            <person name="Schneider J."/>
            <person name="Schneiker-Bekel S."/>
            <person name="Szczepanowski R."/>
            <person name="Tilker A."/>
            <person name="Viehoever P."/>
            <person name="Arnold W."/>
            <person name="Bekel T."/>
            <person name="Blom J."/>
            <person name="Gartemann K.H."/>
            <person name="Linke B."/>
            <person name="Goesmann A."/>
            <person name="Puhler A."/>
            <person name="Shukla S.K."/>
            <person name="Tauch A."/>
        </authorList>
    </citation>
    <scope>NUCLEOTIDE SEQUENCE [LARGE SCALE GENOMIC DNA]</scope>
    <source>
        <strain evidence="13">ATCC 700975 / DSM 44827 / CIP 107346 / CN-1</strain>
    </source>
</reference>
<dbReference type="Proteomes" id="UP000002077">
    <property type="component" value="Chromosome"/>
</dbReference>
<dbReference type="SUPFAM" id="SSF53613">
    <property type="entry name" value="Ribokinase-like"/>
    <property type="match status" value="1"/>
</dbReference>
<feature type="domain" description="Carbohydrate kinase PfkB" evidence="11">
    <location>
        <begin position="54"/>
        <end position="341"/>
    </location>
</feature>
<feature type="binding site" evidence="9">
    <location>
        <position position="295"/>
    </location>
    <ligand>
        <name>K(+)</name>
        <dbReference type="ChEBI" id="CHEBI:29103"/>
    </ligand>
</feature>
<feature type="binding site" evidence="9">
    <location>
        <position position="334"/>
    </location>
    <ligand>
        <name>K(+)</name>
        <dbReference type="ChEBI" id="CHEBI:29103"/>
    </ligand>
</feature>
<dbReference type="GO" id="GO:0005829">
    <property type="term" value="C:cytosol"/>
    <property type="evidence" value="ECO:0007669"/>
    <property type="project" value="TreeGrafter"/>
</dbReference>
<evidence type="ECO:0000256" key="4">
    <source>
        <dbReference type="ARBA" id="ARBA00022777"/>
    </source>
</evidence>
<name>C3PEC0_CORA7</name>
<proteinExistence type="inferred from homology"/>
<comment type="activity regulation">
    <text evidence="9">Activated by a monovalent cation that binds near, but not in, the active site. The most likely occupant of the site in vivo is potassium. Ion binding induces a conformational change that may alter substrate affinity.</text>
</comment>
<feature type="binding site" evidence="9">
    <location>
        <position position="332"/>
    </location>
    <ligand>
        <name>K(+)</name>
        <dbReference type="ChEBI" id="CHEBI:29103"/>
    </ligand>
</feature>
<dbReference type="HAMAP" id="MF_01987">
    <property type="entry name" value="Ribokinase"/>
    <property type="match status" value="1"/>
</dbReference>
<dbReference type="HOGENOM" id="CLU_027634_2_1_11"/>
<feature type="active site" description="Proton acceptor" evidence="9">
    <location>
        <position position="299"/>
    </location>
</feature>
<evidence type="ECO:0000256" key="6">
    <source>
        <dbReference type="ARBA" id="ARBA00022842"/>
    </source>
</evidence>
<dbReference type="AlphaFoldDB" id="C3PEC0"/>
<evidence type="ECO:0000256" key="7">
    <source>
        <dbReference type="ARBA" id="ARBA00022958"/>
    </source>
</evidence>
<dbReference type="InterPro" id="IPR029056">
    <property type="entry name" value="Ribokinase-like"/>
</dbReference>
<evidence type="ECO:0000256" key="5">
    <source>
        <dbReference type="ARBA" id="ARBA00022840"/>
    </source>
</evidence>
<dbReference type="STRING" id="548476.cauri_0577"/>
<feature type="binding site" evidence="9">
    <location>
        <begin position="61"/>
        <end position="63"/>
    </location>
    <ligand>
        <name>substrate</name>
    </ligand>
</feature>
<dbReference type="Gene3D" id="3.40.1190.20">
    <property type="match status" value="1"/>
</dbReference>
<dbReference type="GO" id="GO:0019303">
    <property type="term" value="P:D-ribose catabolic process"/>
    <property type="evidence" value="ECO:0007669"/>
    <property type="project" value="UniProtKB-UniRule"/>
</dbReference>
<evidence type="ECO:0000313" key="12">
    <source>
        <dbReference type="EMBL" id="ACP32174.1"/>
    </source>
</evidence>
<keyword evidence="6 9" id="KW-0460">Magnesium</keyword>
<evidence type="ECO:0000256" key="3">
    <source>
        <dbReference type="ARBA" id="ARBA00022741"/>
    </source>
</evidence>
<feature type="binding site" evidence="9">
    <location>
        <position position="329"/>
    </location>
    <ligand>
        <name>K(+)</name>
        <dbReference type="ChEBI" id="CHEBI:29103"/>
    </ligand>
</feature>
<keyword evidence="2 9" id="KW-0479">Metal-binding</keyword>
<dbReference type="InterPro" id="IPR002139">
    <property type="entry name" value="Ribo/fructo_kinase"/>
</dbReference>
<dbReference type="KEGG" id="car:cauri_0577"/>
<comment type="pathway">
    <text evidence="9">Carbohydrate metabolism; D-ribose degradation; D-ribose 5-phosphate from beta-D-ribopyranose: step 2/2.</text>
</comment>
<comment type="function">
    <text evidence="9">Catalyzes the phosphorylation of ribose at O-5 in a reaction requiring ATP and magnesium. The resulting D-ribose-5-phosphate can then be used either for sythesis of nucleotides, histidine, and tryptophan, or as a component of the pentose phosphate pathway.</text>
</comment>
<feature type="binding site" evidence="9">
    <location>
        <position position="293"/>
    </location>
    <ligand>
        <name>K(+)</name>
        <dbReference type="ChEBI" id="CHEBI:29103"/>
    </ligand>
</feature>
<evidence type="ECO:0000256" key="2">
    <source>
        <dbReference type="ARBA" id="ARBA00022723"/>
    </source>
</evidence>
<keyword evidence="13" id="KW-1185">Reference proteome</keyword>
<keyword evidence="4 9" id="KW-0418">Kinase</keyword>
<feature type="region of interest" description="Disordered" evidence="10">
    <location>
        <begin position="1"/>
        <end position="36"/>
    </location>
</feature>
<protein>
    <recommendedName>
        <fullName evidence="9">Ribokinase</fullName>
        <shortName evidence="9">RK</shortName>
        <ecNumber evidence="9">2.7.1.15</ecNumber>
    </recommendedName>
</protein>
<comment type="subcellular location">
    <subcellularLocation>
        <location evidence="9">Cytoplasm</location>
    </subcellularLocation>
</comment>
<feature type="binding site" evidence="9">
    <location>
        <position position="338"/>
    </location>
    <ligand>
        <name>K(+)</name>
        <dbReference type="ChEBI" id="CHEBI:29103"/>
    </ligand>
</feature>
<dbReference type="CDD" id="cd01174">
    <property type="entry name" value="ribokinase"/>
    <property type="match status" value="1"/>
</dbReference>
<dbReference type="PANTHER" id="PTHR10584">
    <property type="entry name" value="SUGAR KINASE"/>
    <property type="match status" value="1"/>
</dbReference>
<comment type="catalytic activity">
    <reaction evidence="9">
        <text>D-ribose + ATP = D-ribose 5-phosphate + ADP + H(+)</text>
        <dbReference type="Rhea" id="RHEA:13697"/>
        <dbReference type="ChEBI" id="CHEBI:15378"/>
        <dbReference type="ChEBI" id="CHEBI:30616"/>
        <dbReference type="ChEBI" id="CHEBI:47013"/>
        <dbReference type="ChEBI" id="CHEBI:78346"/>
        <dbReference type="ChEBI" id="CHEBI:456216"/>
        <dbReference type="EC" id="2.7.1.15"/>
    </reaction>
</comment>
<keyword evidence="7 9" id="KW-0630">Potassium</keyword>
<keyword evidence="3 9" id="KW-0547">Nucleotide-binding</keyword>
<dbReference type="GO" id="GO:0004747">
    <property type="term" value="F:ribokinase activity"/>
    <property type="evidence" value="ECO:0007669"/>
    <property type="project" value="UniProtKB-UniRule"/>
</dbReference>
<dbReference type="Pfam" id="PF00294">
    <property type="entry name" value="PfkB"/>
    <property type="match status" value="1"/>
</dbReference>
<feature type="compositionally biased region" description="Polar residues" evidence="10">
    <location>
        <begin position="23"/>
        <end position="36"/>
    </location>
</feature>
<keyword evidence="8 9" id="KW-0119">Carbohydrate metabolism</keyword>
<dbReference type="PRINTS" id="PR00990">
    <property type="entry name" value="RIBOKINASE"/>
</dbReference>
<dbReference type="UniPathway" id="UPA00916">
    <property type="reaction ID" value="UER00889"/>
</dbReference>
<sequence>MIGSSGSTRAITTARSKRLRSSEPGTPLSTRAPNTRSGNCMPASLACILVSMSMCVVGSINADLVVHTARHPQPGETLLGSGGTITAGGKGANQAVAAARLGAQVSFVGAVGSDAYAAPAMHYLQASGVDLTHVEASEEVTGLAVITVDKQGENTIIVVPGANALVSDSFVTTHSSPITGSELILLQGEIPAEGFAKAIELAKGRVVVNLAPVIEVEKEALLRADPLLANEHEAGLILEQLGLSGQGAPAELAQRLREAGFASVVLTLGARGALVSEGTKLIEVPSPQVTAVDTTGAGDAFAGALCARLLHGDDLVEAATYAARVGAYAVTGEGAQASYPDLGSKLPS</sequence>